<dbReference type="Pfam" id="PF04842">
    <property type="entry name" value="DUF639"/>
    <property type="match status" value="1"/>
</dbReference>
<dbReference type="OrthoDB" id="634852at2759"/>
<feature type="region of interest" description="Disordered" evidence="1">
    <location>
        <begin position="63"/>
        <end position="85"/>
    </location>
</feature>
<dbReference type="EMBL" id="CM003532">
    <property type="protein sequence ID" value="RCV28300.1"/>
    <property type="molecule type" value="Genomic_DNA"/>
</dbReference>
<name>A0A368RFE5_SETIT</name>
<organism evidence="2">
    <name type="scientific">Setaria italica</name>
    <name type="common">Foxtail millet</name>
    <name type="synonym">Panicum italicum</name>
    <dbReference type="NCBI Taxonomy" id="4555"/>
    <lineage>
        <taxon>Eukaryota</taxon>
        <taxon>Viridiplantae</taxon>
        <taxon>Streptophyta</taxon>
        <taxon>Embryophyta</taxon>
        <taxon>Tracheophyta</taxon>
        <taxon>Spermatophyta</taxon>
        <taxon>Magnoliopsida</taxon>
        <taxon>Liliopsida</taxon>
        <taxon>Poales</taxon>
        <taxon>Poaceae</taxon>
        <taxon>PACMAD clade</taxon>
        <taxon>Panicoideae</taxon>
        <taxon>Panicodae</taxon>
        <taxon>Paniceae</taxon>
        <taxon>Cenchrinae</taxon>
        <taxon>Setaria</taxon>
    </lineage>
</organism>
<dbReference type="PANTHER" id="PTHR31860">
    <property type="entry name" value="HEAT-INDUCIBLE TRANSCRIPTION REPRESSOR (DUF639)-RELATED"/>
    <property type="match status" value="1"/>
</dbReference>
<protein>
    <submittedName>
        <fullName evidence="2">Uncharacterized protein</fullName>
    </submittedName>
</protein>
<dbReference type="InterPro" id="IPR006927">
    <property type="entry name" value="DUF639"/>
</dbReference>
<dbReference type="PANTHER" id="PTHR31860:SF3">
    <property type="entry name" value="PROTEIN, PUTATIVE (DUF639)-RELATED"/>
    <property type="match status" value="1"/>
</dbReference>
<accession>A0A368RFE5</accession>
<gene>
    <name evidence="2" type="ORF">SETIT_5G394700v2</name>
</gene>
<reference evidence="2" key="1">
    <citation type="journal article" date="2012" name="Nat. Biotechnol.">
        <title>Reference genome sequence of the model plant Setaria.</title>
        <authorList>
            <person name="Bennetzen J.L."/>
            <person name="Schmutz J."/>
            <person name="Wang H."/>
            <person name="Percifield R."/>
            <person name="Hawkins J."/>
            <person name="Pontaroli A.C."/>
            <person name="Estep M."/>
            <person name="Feng L."/>
            <person name="Vaughn J.N."/>
            <person name="Grimwood J."/>
            <person name="Jenkins J."/>
            <person name="Barry K."/>
            <person name="Lindquist E."/>
            <person name="Hellsten U."/>
            <person name="Deshpande S."/>
            <person name="Wang X."/>
            <person name="Wu X."/>
            <person name="Mitros T."/>
            <person name="Triplett J."/>
            <person name="Yang X."/>
            <person name="Ye C.Y."/>
            <person name="Mauro-Herrera M."/>
            <person name="Wang L."/>
            <person name="Li P."/>
            <person name="Sharma M."/>
            <person name="Sharma R."/>
            <person name="Ronald P.C."/>
            <person name="Panaud O."/>
            <person name="Kellogg E.A."/>
            <person name="Brutnell T.P."/>
            <person name="Doust A.N."/>
            <person name="Tuskan G.A."/>
            <person name="Rokhsar D."/>
            <person name="Devos K.M."/>
        </authorList>
    </citation>
    <scope>NUCLEOTIDE SEQUENCE [LARGE SCALE GENOMIC DNA]</scope>
    <source>
        <strain evidence="2">Yugu1</strain>
    </source>
</reference>
<feature type="compositionally biased region" description="Basic and acidic residues" evidence="1">
    <location>
        <begin position="64"/>
        <end position="85"/>
    </location>
</feature>
<evidence type="ECO:0000256" key="1">
    <source>
        <dbReference type="SAM" id="MobiDB-lite"/>
    </source>
</evidence>
<sequence>MLQLQPPRFLPLPRRRLAGRRRRARPTLALNSKWKLPDVDTDAVRGRVRSWMSLARGAIADAAHAARERAKHKEDPEDGKKKQRKEVAVEEQALVAVPEVTVELRVAQGWLSLDAVVSIEQFARLNGLTGRQVQRIFEALAPEHLHNDARSLVEYSCFRYLSRDNSDFHPNLKELAFQKLVFVTMLAWEDPYNEVDGPLSSLDNYSVLGKLVGEDAFVRIAPAIAGVADASTAHYLFRALVGAEKGLSFDLWTTYLAELLKVHHGRQTHKMGDIFLSDEQVLCIGSSKKRPVLKWEENTAWPGNLTLTDKALYFEAIGLSGTKKPMRLDLTDRNSRVEKAKVGPFGSKLFDSAVSVSSGSTSDEWTLEFVDFSGEMRREVWLAFISEMISVYRFIREYGPGDNDPAIHHVYGAHKGKKRAVSSAANSIARLQSLQFIRRLHEDPAKLVQFSYLSNAPFGDVVLQTLAVKFWGGPLITKVKSANHRSPQWHRSSEDPSSGHAHVYDIDGSVYLRKWMTSPSWASSHSANFWRNSSVKHGVVLSKSLVVADKNLVEKAMINCKEKRKVVERTQATIVAATIEGIPSNIDLFKELMLPFVIMAEKFKKLQRWENPRSTICFLLLVHTVVFRAERTRQAR</sequence>
<reference evidence="2" key="2">
    <citation type="submission" date="2015-07" db="EMBL/GenBank/DDBJ databases">
        <authorList>
            <person name="Noorani M."/>
        </authorList>
    </citation>
    <scope>NUCLEOTIDE SEQUENCE</scope>
    <source>
        <strain evidence="2">Yugu1</strain>
    </source>
</reference>
<proteinExistence type="predicted"/>
<evidence type="ECO:0000313" key="2">
    <source>
        <dbReference type="EMBL" id="RCV28300.1"/>
    </source>
</evidence>
<dbReference type="AlphaFoldDB" id="A0A368RFE5"/>